<feature type="region of interest" description="Disordered" evidence="1">
    <location>
        <begin position="499"/>
        <end position="823"/>
    </location>
</feature>
<feature type="compositionally biased region" description="Basic residues" evidence="1">
    <location>
        <begin position="754"/>
        <end position="768"/>
    </location>
</feature>
<proteinExistence type="predicted"/>
<evidence type="ECO:0000313" key="2">
    <source>
        <dbReference type="EMBL" id="KAK4044908.1"/>
    </source>
</evidence>
<feature type="compositionally biased region" description="Basic residues" evidence="1">
    <location>
        <begin position="568"/>
        <end position="579"/>
    </location>
</feature>
<keyword evidence="3" id="KW-1185">Reference proteome</keyword>
<reference evidence="2 3" key="1">
    <citation type="journal article" date="2023" name="Nucleic Acids Res.">
        <title>The hologenome of Daphnia magna reveals possible DNA methylation and microbiome-mediated evolution of the host genome.</title>
        <authorList>
            <person name="Chaturvedi A."/>
            <person name="Li X."/>
            <person name="Dhandapani V."/>
            <person name="Marshall H."/>
            <person name="Kissane S."/>
            <person name="Cuenca-Cambronero M."/>
            <person name="Asole G."/>
            <person name="Calvet F."/>
            <person name="Ruiz-Romero M."/>
            <person name="Marangio P."/>
            <person name="Guigo R."/>
            <person name="Rago D."/>
            <person name="Mirbahai L."/>
            <person name="Eastwood N."/>
            <person name="Colbourne J.K."/>
            <person name="Zhou J."/>
            <person name="Mallon E."/>
            <person name="Orsini L."/>
        </authorList>
    </citation>
    <scope>NUCLEOTIDE SEQUENCE [LARGE SCALE GENOMIC DNA]</scope>
    <source>
        <strain evidence="2">LRV0_1</strain>
    </source>
</reference>
<feature type="compositionally biased region" description="Pro residues" evidence="1">
    <location>
        <begin position="588"/>
        <end position="600"/>
    </location>
</feature>
<evidence type="ECO:0000256" key="1">
    <source>
        <dbReference type="SAM" id="MobiDB-lite"/>
    </source>
</evidence>
<feature type="compositionally biased region" description="Low complexity" evidence="1">
    <location>
        <begin position="616"/>
        <end position="625"/>
    </location>
</feature>
<feature type="compositionally biased region" description="Basic and acidic residues" evidence="1">
    <location>
        <begin position="548"/>
        <end position="567"/>
    </location>
</feature>
<evidence type="ECO:0000313" key="3">
    <source>
        <dbReference type="Proteomes" id="UP001234178"/>
    </source>
</evidence>
<protein>
    <submittedName>
        <fullName evidence="2">Uncharacterized protein</fullName>
    </submittedName>
</protein>
<dbReference type="EMBL" id="JAOYFB010000041">
    <property type="protein sequence ID" value="KAK4044908.1"/>
    <property type="molecule type" value="Genomic_DNA"/>
</dbReference>
<feature type="compositionally biased region" description="Acidic residues" evidence="1">
    <location>
        <begin position="507"/>
        <end position="517"/>
    </location>
</feature>
<accession>A0ABR0B8I6</accession>
<sequence length="1083" mass="118457">MDAIGALDLFIEERMTNQWQAANPADGPQGQAIPAFLAYPALLAVVPAILLAIPSWGIRNYASDEKAFKALMAYPTFYGCEDYVREEGRHIDDVNTFCFARTSMREIQGLDSSSLGYRALKKKFPAPAVQGELEQALQKALANEFSIAKTKNTVDAYRKFLHDAPDARQAPDAKKAIHAAYQRALANYGKKTNTSDASIIPFMAELVDQLEKNDSPPVAVSFERVPTKSLDVADRLLAGDADSGGLSGLGYGGFAKASTFFDATHAKHREDTLVTQLQKAFTGVFPEDMLRFAKDDGRKAKARRSVLDMSAVELEDELIARNGSKYFDKSHFGSRTGTSGYSSGYSTSTAPKTEKTDTATITNASPTMHVKYTVDWSGTTYKDSTSGRRFVGIIINFDVAMAVDSAASKHASVCPPTKAAPLATGSFCPIGFKLEVRPPASFEVKYSKFMDNKLIGSGNPSDSLVYEVMAAQAYEQLSTKLHDAFFATEADLRAKAKADAAATGASSDDDDDDEEADAPPPRRLPGSRRRGGSTRASEKPRGKHRNERQHDERVAAGPEEDRMDRGRGQNRGRGRHSRGSRASERRAPPTPGSRPSPKPAPGRQRQWPTEGRDASRSPIAAPARRAPARAHIEGRWSPQFRECSSRARDGNGAPPARRRMGTDEEVPAAVHAHERAAVHLPAISRRPGRDEGEREDRSDCGPEEPKLLRSHEHEQPPKGARCAGDPEARPLRCGAARLPAGEDDGEERGGHPFGHQRRRVRQQRRMKRNKEAGNERRPTAHFPSGDAVGADCSDRPEEAGDRHRDGRRRPKQRVGAGQERRVTDRVVSGRRDGAVVPQPGVSCTDRYTTCETVLRRRVTREAAAPTVPLLGESAVLRQACHERAGRSQEAEALEGSSDLGKRQTDDGRVTPLDGPHVARKTPLDRVAARLVETFSALRVGEDLRLGHRPHKHSRFHGFYVVDHAAHGRNRKPRRHGMGRTFELTNHRRVLGGIGRLTEEAVAGNDHGRIGHKNSSFLRNLCAVAQGGAGRCELVGDDTCKIHACRFAGEDRLVDGDDAYDVAYPKLFDEGASSRRAAAKNEGD</sequence>
<feature type="compositionally biased region" description="Basic and acidic residues" evidence="1">
    <location>
        <begin position="899"/>
        <end position="908"/>
    </location>
</feature>
<dbReference type="Proteomes" id="UP001234178">
    <property type="component" value="Unassembled WGS sequence"/>
</dbReference>
<feature type="compositionally biased region" description="Basic and acidic residues" evidence="1">
    <location>
        <begin position="687"/>
        <end position="716"/>
    </location>
</feature>
<feature type="compositionally biased region" description="Basic and acidic residues" evidence="1">
    <location>
        <begin position="769"/>
        <end position="778"/>
    </location>
</feature>
<feature type="region of interest" description="Disordered" evidence="1">
    <location>
        <begin position="881"/>
        <end position="920"/>
    </location>
</feature>
<organism evidence="2 3">
    <name type="scientific">Daphnia magna</name>
    <dbReference type="NCBI Taxonomy" id="35525"/>
    <lineage>
        <taxon>Eukaryota</taxon>
        <taxon>Metazoa</taxon>
        <taxon>Ecdysozoa</taxon>
        <taxon>Arthropoda</taxon>
        <taxon>Crustacea</taxon>
        <taxon>Branchiopoda</taxon>
        <taxon>Diplostraca</taxon>
        <taxon>Cladocera</taxon>
        <taxon>Anomopoda</taxon>
        <taxon>Daphniidae</taxon>
        <taxon>Daphnia</taxon>
    </lineage>
</organism>
<name>A0ABR0B8I6_9CRUS</name>
<gene>
    <name evidence="2" type="ORF">OUZ56_032314</name>
</gene>
<comment type="caution">
    <text evidence="2">The sequence shown here is derived from an EMBL/GenBank/DDBJ whole genome shotgun (WGS) entry which is preliminary data.</text>
</comment>
<feature type="compositionally biased region" description="Basic and acidic residues" evidence="1">
    <location>
        <begin position="792"/>
        <end position="804"/>
    </location>
</feature>